<evidence type="ECO:0000313" key="1">
    <source>
        <dbReference type="EMBL" id="KAJ8127902.1"/>
    </source>
</evidence>
<organism evidence="1 2">
    <name type="scientific">Lasiodiplodia mahajangana</name>
    <dbReference type="NCBI Taxonomy" id="1108764"/>
    <lineage>
        <taxon>Eukaryota</taxon>
        <taxon>Fungi</taxon>
        <taxon>Dikarya</taxon>
        <taxon>Ascomycota</taxon>
        <taxon>Pezizomycotina</taxon>
        <taxon>Dothideomycetes</taxon>
        <taxon>Dothideomycetes incertae sedis</taxon>
        <taxon>Botryosphaeriales</taxon>
        <taxon>Botryosphaeriaceae</taxon>
        <taxon>Lasiodiplodia</taxon>
    </lineage>
</organism>
<accession>A0ACC2JKU0</accession>
<gene>
    <name evidence="1" type="ORF">O1611_g5734</name>
</gene>
<keyword evidence="2" id="KW-1185">Reference proteome</keyword>
<protein>
    <submittedName>
        <fullName evidence="1">Uncharacterized protein</fullName>
    </submittedName>
</protein>
<comment type="caution">
    <text evidence="1">The sequence shown here is derived from an EMBL/GenBank/DDBJ whole genome shotgun (WGS) entry which is preliminary data.</text>
</comment>
<reference evidence="1" key="1">
    <citation type="submission" date="2022-12" db="EMBL/GenBank/DDBJ databases">
        <title>Genome Sequence of Lasiodiplodia mahajangana.</title>
        <authorList>
            <person name="Buettner E."/>
        </authorList>
    </citation>
    <scope>NUCLEOTIDE SEQUENCE</scope>
    <source>
        <strain evidence="1">VT137</strain>
    </source>
</reference>
<evidence type="ECO:0000313" key="2">
    <source>
        <dbReference type="Proteomes" id="UP001153332"/>
    </source>
</evidence>
<name>A0ACC2JKU0_9PEZI</name>
<dbReference type="Proteomes" id="UP001153332">
    <property type="component" value="Unassembled WGS sequence"/>
</dbReference>
<proteinExistence type="predicted"/>
<dbReference type="EMBL" id="JAPUUL010001259">
    <property type="protein sequence ID" value="KAJ8127902.1"/>
    <property type="molecule type" value="Genomic_DNA"/>
</dbReference>
<sequence>MDSKQIPEEDLPPPYSISASHNSQDGSITAHLQHNLTSLPNRIRMNQEAHSVQQSLDDASILDLLLPEIDDFLSYLGGLRSAPKFSHLFLIPETAVPPNAVLSRMEDMHKRGELCRVARVRMNMSSDEKKTSSKHDHSQGVDRSQDWSVGREFSDWGRFGDSSSSTDPSQGESMLWWKDEDMAGRLARHLQPTMARDEPAPIKTPVQAIVEERLPAQKEKKGWFRGKKESSSSSTSTFATKTVQSAVESFPGKDNTTLPNTKKTRERENGGAKMSVTAEEVAFRTQNDFGLMESVRGWAVVVVVHVKT</sequence>